<dbReference type="OrthoDB" id="2754516at2759"/>
<keyword evidence="3" id="KW-1185">Reference proteome</keyword>
<dbReference type="AlphaFoldDB" id="A0A1Y2IT97"/>
<protein>
    <submittedName>
        <fullName evidence="2">Uncharacterized protein</fullName>
    </submittedName>
</protein>
<feature type="compositionally biased region" description="Acidic residues" evidence="1">
    <location>
        <begin position="44"/>
        <end position="62"/>
    </location>
</feature>
<feature type="compositionally biased region" description="Basic and acidic residues" evidence="1">
    <location>
        <begin position="30"/>
        <end position="43"/>
    </location>
</feature>
<gene>
    <name evidence="2" type="ORF">PYCCODRAFT_1467043</name>
</gene>
<evidence type="ECO:0000313" key="3">
    <source>
        <dbReference type="Proteomes" id="UP000193067"/>
    </source>
</evidence>
<dbReference type="EMBL" id="KZ084101">
    <property type="protein sequence ID" value="OSD03172.1"/>
    <property type="molecule type" value="Genomic_DNA"/>
</dbReference>
<reference evidence="2 3" key="1">
    <citation type="journal article" date="2015" name="Biotechnol. Biofuels">
        <title>Enhanced degradation of softwood versus hardwood by the white-rot fungus Pycnoporus coccineus.</title>
        <authorList>
            <person name="Couturier M."/>
            <person name="Navarro D."/>
            <person name="Chevret D."/>
            <person name="Henrissat B."/>
            <person name="Piumi F."/>
            <person name="Ruiz-Duenas F.J."/>
            <person name="Martinez A.T."/>
            <person name="Grigoriev I.V."/>
            <person name="Riley R."/>
            <person name="Lipzen A."/>
            <person name="Berrin J.G."/>
            <person name="Master E.R."/>
            <person name="Rosso M.N."/>
        </authorList>
    </citation>
    <scope>NUCLEOTIDE SEQUENCE [LARGE SCALE GENOMIC DNA]</scope>
    <source>
        <strain evidence="2 3">BRFM310</strain>
    </source>
</reference>
<feature type="compositionally biased region" description="Polar residues" evidence="1">
    <location>
        <begin position="1"/>
        <end position="12"/>
    </location>
</feature>
<sequence length="227" mass="25716">MSSQQSDYTPSQLARPGEDPEYVGYAIAHDNYEIQKAEQKRDANDEDYSMPDSQEESQDDYDPSPSQETQSSQASYLSPAGSQRQQTPPPNLPGDDDEWNEANGDTAGAGYESPPSSQNPVIHGETLANGKLDGEKLCKIAQVYKARRATGPQEAFQMIPSDWDFIVKVLYGLTEEEMKATKAFLRANLTTLFRAKYFKPTHWAKAEEEARRTWHIYLEEVRYQLQH</sequence>
<accession>A0A1Y2IT97</accession>
<evidence type="ECO:0000313" key="2">
    <source>
        <dbReference type="EMBL" id="OSD03172.1"/>
    </source>
</evidence>
<feature type="compositionally biased region" description="Polar residues" evidence="1">
    <location>
        <begin position="64"/>
        <end position="86"/>
    </location>
</feature>
<feature type="region of interest" description="Disordered" evidence="1">
    <location>
        <begin position="1"/>
        <end position="121"/>
    </location>
</feature>
<name>A0A1Y2IT97_TRAC3</name>
<organism evidence="2 3">
    <name type="scientific">Trametes coccinea (strain BRFM310)</name>
    <name type="common">Pycnoporus coccineus</name>
    <dbReference type="NCBI Taxonomy" id="1353009"/>
    <lineage>
        <taxon>Eukaryota</taxon>
        <taxon>Fungi</taxon>
        <taxon>Dikarya</taxon>
        <taxon>Basidiomycota</taxon>
        <taxon>Agaricomycotina</taxon>
        <taxon>Agaricomycetes</taxon>
        <taxon>Polyporales</taxon>
        <taxon>Polyporaceae</taxon>
        <taxon>Trametes</taxon>
    </lineage>
</organism>
<proteinExistence type="predicted"/>
<dbReference type="Proteomes" id="UP000193067">
    <property type="component" value="Unassembled WGS sequence"/>
</dbReference>
<evidence type="ECO:0000256" key="1">
    <source>
        <dbReference type="SAM" id="MobiDB-lite"/>
    </source>
</evidence>